<dbReference type="GO" id="GO:0030026">
    <property type="term" value="P:intracellular manganese ion homeostasis"/>
    <property type="evidence" value="ECO:0007669"/>
    <property type="project" value="InterPro"/>
</dbReference>
<dbReference type="Pfam" id="PF01988">
    <property type="entry name" value="VIT1"/>
    <property type="match status" value="1"/>
</dbReference>
<dbReference type="EMBL" id="CAEZTL010000023">
    <property type="protein sequence ID" value="CAB4565516.1"/>
    <property type="molecule type" value="Genomic_DNA"/>
</dbReference>
<feature type="transmembrane region" description="Helical" evidence="5">
    <location>
        <begin position="156"/>
        <end position="176"/>
    </location>
</feature>
<comment type="subcellular location">
    <subcellularLocation>
        <location evidence="1">Endomembrane system</location>
        <topology evidence="1">Multi-pass membrane protein</topology>
    </subcellularLocation>
</comment>
<feature type="transmembrane region" description="Helical" evidence="5">
    <location>
        <begin position="20"/>
        <end position="43"/>
    </location>
</feature>
<reference evidence="6" key="1">
    <citation type="submission" date="2020-05" db="EMBL/GenBank/DDBJ databases">
        <authorList>
            <person name="Chiriac C."/>
            <person name="Salcher M."/>
            <person name="Ghai R."/>
            <person name="Kavagutti S V."/>
        </authorList>
    </citation>
    <scope>NUCLEOTIDE SEQUENCE</scope>
</reference>
<evidence type="ECO:0000256" key="2">
    <source>
        <dbReference type="ARBA" id="ARBA00022692"/>
    </source>
</evidence>
<evidence type="ECO:0000313" key="6">
    <source>
        <dbReference type="EMBL" id="CAB4565516.1"/>
    </source>
</evidence>
<evidence type="ECO:0000256" key="1">
    <source>
        <dbReference type="ARBA" id="ARBA00004127"/>
    </source>
</evidence>
<dbReference type="GO" id="GO:0012505">
    <property type="term" value="C:endomembrane system"/>
    <property type="evidence" value="ECO:0007669"/>
    <property type="project" value="UniProtKB-SubCell"/>
</dbReference>
<keyword evidence="2 5" id="KW-0812">Transmembrane</keyword>
<evidence type="ECO:0000256" key="3">
    <source>
        <dbReference type="ARBA" id="ARBA00022989"/>
    </source>
</evidence>
<name>A0A6J6DQ08_9ZZZZ</name>
<accession>A0A6J6DQ08</accession>
<organism evidence="6">
    <name type="scientific">freshwater metagenome</name>
    <dbReference type="NCBI Taxonomy" id="449393"/>
    <lineage>
        <taxon>unclassified sequences</taxon>
        <taxon>metagenomes</taxon>
        <taxon>ecological metagenomes</taxon>
    </lineage>
</organism>
<dbReference type="AlphaFoldDB" id="A0A6J6DQ08"/>
<sequence>MALEDVYRRNLEHRAHRAGWLRAAVLGINDGLVSTASLMVGVATASASFDNASSIIISTGAAGITAGALSMAVGEYISVSSQTDIENSDRLLEMQHLAVDPEGELEELVEIYKARGLDEPLAREVARSLTDKDALAAHLRDELGHHPHSKARPVQAAIASALAFALGGFIPFIGAIVASSNSGSTSSIATAIVGFTLLGLMAAGAVGAKTAGSRLLVPTLRVLIGGSIGMAVTAGIGQLFHATIV</sequence>
<keyword evidence="4 5" id="KW-0472">Membrane</keyword>
<feature type="transmembrane region" description="Helical" evidence="5">
    <location>
        <begin position="55"/>
        <end position="73"/>
    </location>
</feature>
<dbReference type="GO" id="GO:0005384">
    <property type="term" value="F:manganese ion transmembrane transporter activity"/>
    <property type="evidence" value="ECO:0007669"/>
    <property type="project" value="InterPro"/>
</dbReference>
<evidence type="ECO:0000256" key="5">
    <source>
        <dbReference type="SAM" id="Phobius"/>
    </source>
</evidence>
<gene>
    <name evidence="6" type="ORF">UFOPK1683_00375</name>
</gene>
<feature type="transmembrane region" description="Helical" evidence="5">
    <location>
        <begin position="220"/>
        <end position="240"/>
    </location>
</feature>
<dbReference type="CDD" id="cd02432">
    <property type="entry name" value="Nodulin-21_like_1"/>
    <property type="match status" value="1"/>
</dbReference>
<proteinExistence type="predicted"/>
<dbReference type="InterPro" id="IPR008217">
    <property type="entry name" value="Ccc1_fam"/>
</dbReference>
<keyword evidence="3 5" id="KW-1133">Transmembrane helix</keyword>
<dbReference type="PANTHER" id="PTHR31851">
    <property type="entry name" value="FE(2+)/MN(2+) TRANSPORTER PCL1"/>
    <property type="match status" value="1"/>
</dbReference>
<protein>
    <submittedName>
        <fullName evidence="6">Unannotated protein</fullName>
    </submittedName>
</protein>
<feature type="transmembrane region" description="Helical" evidence="5">
    <location>
        <begin position="188"/>
        <end position="208"/>
    </location>
</feature>
<evidence type="ECO:0000256" key="4">
    <source>
        <dbReference type="ARBA" id="ARBA00023136"/>
    </source>
</evidence>